<evidence type="ECO:0000259" key="1">
    <source>
        <dbReference type="Pfam" id="PF23918"/>
    </source>
</evidence>
<reference evidence="3" key="1">
    <citation type="submission" date="2018-06" db="EMBL/GenBank/DDBJ databases">
        <authorList>
            <person name="Zhirakovskaya E."/>
        </authorList>
    </citation>
    <scope>NUCLEOTIDE SEQUENCE [LARGE SCALE GENOMIC DNA]</scope>
</reference>
<dbReference type="InterPro" id="IPR055681">
    <property type="entry name" value="DUF7257"/>
</dbReference>
<proteinExistence type="predicted"/>
<feature type="domain" description="DUF7257" evidence="1">
    <location>
        <begin position="279"/>
        <end position="393"/>
    </location>
</feature>
<sequence length="588" mass="62085">MPRVVDLNPRSRADKDPLQGLLDFTDLDKTIETSGDRVTDALKHIRATFVQWLKDTVGIDLTGVDEFAEWLDTHLGLPSLDQLLSALRGEYDGENLILNAIQALFAPVRRVLQIFTGRPGGLNAAPAEVDSFWDDMQKTLKGENTAGEWFEDVSIAVASGVADLAQNIQNAVQGGMAVGSGVIAGAHNAVSNLFGLADAAQKIAMAAQQQIQDLQNETNQPGFEGFAWSTIFAGVDGAALPSGDFVGSGLSIRGSDGHVGITDGAADGHHYKITTHEFLSDTQSASIVLGNRFSSGDDMWTSVLVRCNADGTEGVFARSRRGTVQLGRFTRSGTTFTWSSWYSVSRTQNQGDILRIKTAGDNYYVQVNGSTVIPWTDTSGTVSKGAAFRHAGFTEQKDTLFGLPLVSFRIASFAMADWSPPGGAVTTPAWHLRRGTTGFASLAVSSGSAAAVPSGFFTIADLAAAVTVANLGLGQVTVTEAGFYRMRLTAQAVVDVANGSPSVPCVWGVYLDNYLATGAVMGEAIEVYIAAGQVVSPRIFASWPATQSTSSQQSTALTLTNTKALLAQTSDIKSIGGPAAAWTGRKVA</sequence>
<protein>
    <submittedName>
        <fullName evidence="2">Minor tail protein</fullName>
    </submittedName>
</protein>
<evidence type="ECO:0000313" key="3">
    <source>
        <dbReference type="Proteomes" id="UP000259467"/>
    </source>
</evidence>
<accession>A0A345L5D3</accession>
<name>A0A345L5D3_9CAUD</name>
<dbReference type="KEGG" id="vg:54997846"/>
<keyword evidence="3" id="KW-1185">Reference proteome</keyword>
<gene>
    <name evidence="2" type="primary">22</name>
    <name evidence="2" type="ORF">SEA_RUTHY_22</name>
</gene>
<organism evidence="2 3">
    <name type="scientific">Gordonia phage Ruthy</name>
    <dbReference type="NCBI Taxonomy" id="2250323"/>
    <lineage>
        <taxon>Viruses</taxon>
        <taxon>Duplodnaviria</taxon>
        <taxon>Heunggongvirae</taxon>
        <taxon>Uroviricota</taxon>
        <taxon>Caudoviricetes</taxon>
        <taxon>Ruthyvirus</taxon>
        <taxon>Ruthyvirus ruthy</taxon>
    </lineage>
</organism>
<dbReference type="GeneID" id="54997846"/>
<dbReference type="RefSeq" id="YP_009806971.1">
    <property type="nucleotide sequence ID" value="NC_048019.1"/>
</dbReference>
<dbReference type="EMBL" id="MH536826">
    <property type="protein sequence ID" value="AXH50485.1"/>
    <property type="molecule type" value="Genomic_DNA"/>
</dbReference>
<evidence type="ECO:0000313" key="2">
    <source>
        <dbReference type="EMBL" id="AXH50485.1"/>
    </source>
</evidence>
<dbReference type="Pfam" id="PF23918">
    <property type="entry name" value="DUF7257"/>
    <property type="match status" value="1"/>
</dbReference>
<dbReference type="Proteomes" id="UP000259467">
    <property type="component" value="Segment"/>
</dbReference>